<proteinExistence type="predicted"/>
<evidence type="ECO:0000313" key="1">
    <source>
        <dbReference type="EMBL" id="MCB5179525.1"/>
    </source>
</evidence>
<evidence type="ECO:0000313" key="2">
    <source>
        <dbReference type="Proteomes" id="UP001199054"/>
    </source>
</evidence>
<protein>
    <submittedName>
        <fullName evidence="1">Uncharacterized protein</fullName>
    </submittedName>
</protein>
<sequence>MQEYQAIVRVRHEGLDLAVTPDALDTVTGELVDYGATAQFWPGVSEWTMTVRVPSLWDVAAHAGQAVRAAYFSAGHGVHVVRVDAWNVTEWEQARDLSE</sequence>
<dbReference type="EMBL" id="JAJAUY010000023">
    <property type="protein sequence ID" value="MCB5179525.1"/>
    <property type="molecule type" value="Genomic_DNA"/>
</dbReference>
<dbReference type="RefSeq" id="WP_226726358.1">
    <property type="nucleotide sequence ID" value="NZ_JAJAUY010000023.1"/>
</dbReference>
<comment type="caution">
    <text evidence="1">The sequence shown here is derived from an EMBL/GenBank/DDBJ whole genome shotgun (WGS) entry which is preliminary data.</text>
</comment>
<name>A0ABS8B4J4_9ACTN</name>
<dbReference type="Proteomes" id="UP001199054">
    <property type="component" value="Unassembled WGS sequence"/>
</dbReference>
<keyword evidence="2" id="KW-1185">Reference proteome</keyword>
<organism evidence="1 2">
    <name type="scientific">Streptomyces antimicrobicus</name>
    <dbReference type="NCBI Taxonomy" id="2883108"/>
    <lineage>
        <taxon>Bacteria</taxon>
        <taxon>Bacillati</taxon>
        <taxon>Actinomycetota</taxon>
        <taxon>Actinomycetes</taxon>
        <taxon>Kitasatosporales</taxon>
        <taxon>Streptomycetaceae</taxon>
        <taxon>Streptomyces</taxon>
    </lineage>
</organism>
<gene>
    <name evidence="1" type="ORF">LG632_09010</name>
</gene>
<accession>A0ABS8B4J4</accession>
<reference evidence="1 2" key="1">
    <citation type="submission" date="2021-10" db="EMBL/GenBank/DDBJ databases">
        <title>Streptomyces sp. strain SMC 277, a novel streptomycete isolated from soil.</title>
        <authorList>
            <person name="Chanama M."/>
        </authorList>
    </citation>
    <scope>NUCLEOTIDE SEQUENCE [LARGE SCALE GENOMIC DNA]</scope>
    <source>
        <strain evidence="1 2">SMC 277</strain>
    </source>
</reference>